<feature type="region of interest" description="Disordered" evidence="1">
    <location>
        <begin position="99"/>
        <end position="132"/>
    </location>
</feature>
<gene>
    <name evidence="2" type="ORF">LECACI_7A006225</name>
</gene>
<evidence type="ECO:0000313" key="2">
    <source>
        <dbReference type="EMBL" id="CAK4031067.1"/>
    </source>
</evidence>
<protein>
    <submittedName>
        <fullName evidence="2">Uncharacterized protein</fullName>
    </submittedName>
</protein>
<dbReference type="AlphaFoldDB" id="A0AAI8Z261"/>
<reference evidence="2" key="1">
    <citation type="submission" date="2023-11" db="EMBL/GenBank/DDBJ databases">
        <authorList>
            <person name="Alioto T."/>
            <person name="Alioto T."/>
            <person name="Gomez Garrido J."/>
        </authorList>
    </citation>
    <scope>NUCLEOTIDE SEQUENCE</scope>
</reference>
<dbReference type="Proteomes" id="UP001296104">
    <property type="component" value="Unassembled WGS sequence"/>
</dbReference>
<organism evidence="2 3">
    <name type="scientific">Lecanosticta acicola</name>
    <dbReference type="NCBI Taxonomy" id="111012"/>
    <lineage>
        <taxon>Eukaryota</taxon>
        <taxon>Fungi</taxon>
        <taxon>Dikarya</taxon>
        <taxon>Ascomycota</taxon>
        <taxon>Pezizomycotina</taxon>
        <taxon>Dothideomycetes</taxon>
        <taxon>Dothideomycetidae</taxon>
        <taxon>Mycosphaerellales</taxon>
        <taxon>Mycosphaerellaceae</taxon>
        <taxon>Lecanosticta</taxon>
    </lineage>
</organism>
<comment type="caution">
    <text evidence="2">The sequence shown here is derived from an EMBL/GenBank/DDBJ whole genome shotgun (WGS) entry which is preliminary data.</text>
</comment>
<evidence type="ECO:0000256" key="1">
    <source>
        <dbReference type="SAM" id="MobiDB-lite"/>
    </source>
</evidence>
<accession>A0AAI8Z261</accession>
<sequence>MSLIEKNSKGNPIHLLRIPVFKPAKNSCGDFTAHPLLLRMSLSQKEYFNYVDIYVIVYNVNPNDGKRRVFLAEHSLSGRQQSKYALPGGLHTNRQRARLASPRMGAHVSSTDRSNGLIRDGLHPGKNSRPDCDHLTVVARFRSTRTPKTKSYERE</sequence>
<keyword evidence="3" id="KW-1185">Reference proteome</keyword>
<name>A0AAI8Z261_9PEZI</name>
<evidence type="ECO:0000313" key="3">
    <source>
        <dbReference type="Proteomes" id="UP001296104"/>
    </source>
</evidence>
<dbReference type="EMBL" id="CAVMBE010000043">
    <property type="protein sequence ID" value="CAK4031067.1"/>
    <property type="molecule type" value="Genomic_DNA"/>
</dbReference>
<feature type="compositionally biased region" description="Basic and acidic residues" evidence="1">
    <location>
        <begin position="120"/>
        <end position="132"/>
    </location>
</feature>
<proteinExistence type="predicted"/>